<reference evidence="4" key="1">
    <citation type="submission" date="2016-10" db="EMBL/GenBank/DDBJ databases">
        <authorList>
            <person name="Varghese N."/>
            <person name="Submissions S."/>
        </authorList>
    </citation>
    <scope>NUCLEOTIDE SEQUENCE [LARGE SCALE GENOMIC DNA]</scope>
    <source>
        <strain evidence="4">DSM 4771</strain>
    </source>
</reference>
<dbReference type="InterPro" id="IPR014258">
    <property type="entry name" value="CAP_domain_YkwD-like"/>
</dbReference>
<dbReference type="SUPFAM" id="SSF55797">
    <property type="entry name" value="PR-1-like"/>
    <property type="match status" value="1"/>
</dbReference>
<proteinExistence type="predicted"/>
<keyword evidence="1" id="KW-0732">Signal</keyword>
<dbReference type="PANTHER" id="PTHR31157:SF1">
    <property type="entry name" value="SCP DOMAIN-CONTAINING PROTEIN"/>
    <property type="match status" value="1"/>
</dbReference>
<feature type="domain" description="SCP" evidence="2">
    <location>
        <begin position="130"/>
        <end position="247"/>
    </location>
</feature>
<dbReference type="InterPro" id="IPR035940">
    <property type="entry name" value="CAP_sf"/>
</dbReference>
<organism evidence="3 4">
    <name type="scientific">Salimicrobium halophilum</name>
    <dbReference type="NCBI Taxonomy" id="86666"/>
    <lineage>
        <taxon>Bacteria</taxon>
        <taxon>Bacillati</taxon>
        <taxon>Bacillota</taxon>
        <taxon>Bacilli</taxon>
        <taxon>Bacillales</taxon>
        <taxon>Bacillaceae</taxon>
        <taxon>Salimicrobium</taxon>
    </lineage>
</organism>
<feature type="signal peptide" evidence="1">
    <location>
        <begin position="1"/>
        <end position="22"/>
    </location>
</feature>
<evidence type="ECO:0000259" key="2">
    <source>
        <dbReference type="Pfam" id="PF00188"/>
    </source>
</evidence>
<dbReference type="Pfam" id="PF00188">
    <property type="entry name" value="CAP"/>
    <property type="match status" value="1"/>
</dbReference>
<keyword evidence="4" id="KW-1185">Reference proteome</keyword>
<protein>
    <submittedName>
        <fullName evidence="3">Uncharacterized protein, YkwD family</fullName>
    </submittedName>
</protein>
<dbReference type="EMBL" id="FNEV01000004">
    <property type="protein sequence ID" value="SDJ33883.1"/>
    <property type="molecule type" value="Genomic_DNA"/>
</dbReference>
<gene>
    <name evidence="3" type="ORF">SAMN04490247_1577</name>
</gene>
<evidence type="ECO:0000256" key="1">
    <source>
        <dbReference type="SAM" id="SignalP"/>
    </source>
</evidence>
<dbReference type="NCBIfam" id="TIGR02909">
    <property type="entry name" value="spore_YkwD"/>
    <property type="match status" value="1"/>
</dbReference>
<evidence type="ECO:0000313" key="3">
    <source>
        <dbReference type="EMBL" id="SDJ33883.1"/>
    </source>
</evidence>
<dbReference type="STRING" id="86666.SAMN04490247_1577"/>
<dbReference type="CDD" id="cd05379">
    <property type="entry name" value="CAP_bacterial"/>
    <property type="match status" value="1"/>
</dbReference>
<dbReference type="PANTHER" id="PTHR31157">
    <property type="entry name" value="SCP DOMAIN-CONTAINING PROTEIN"/>
    <property type="match status" value="1"/>
</dbReference>
<sequence length="252" mass="29009">MQKYWTGGLFLLLLGLTNPAQTVSETWPEKEVSIEKPWTIEFNQTMDEEMLENNNYIGIREPDGTFHPLERTVNGNSVRLEPEVFYEDGQTYELFISPELQSETGETIKTGVVQTFKADYEVSEFEREVVDLTNEERKQHGLDPLELNEELSKVAKEKSRDMHENQYFDHQSPTYGSPFTMMNEFGFDYAAAGENIAAGQVSPEEVVAAWMNSEGHRENILNDAYDEIGVGYLDSDGEYVTYWTQMFYTPKQ</sequence>
<accession>A0A1G8SXH5</accession>
<name>A0A1G8SXH5_9BACI</name>
<dbReference type="Gene3D" id="3.40.33.10">
    <property type="entry name" value="CAP"/>
    <property type="match status" value="1"/>
</dbReference>
<feature type="chain" id="PRO_5039580919" evidence="1">
    <location>
        <begin position="23"/>
        <end position="252"/>
    </location>
</feature>
<dbReference type="AlphaFoldDB" id="A0A1G8SXH5"/>
<dbReference type="InterPro" id="IPR014044">
    <property type="entry name" value="CAP_dom"/>
</dbReference>
<dbReference type="RefSeq" id="WP_176757469.1">
    <property type="nucleotide sequence ID" value="NZ_FNEV01000004.1"/>
</dbReference>
<evidence type="ECO:0000313" key="4">
    <source>
        <dbReference type="Proteomes" id="UP000199225"/>
    </source>
</evidence>
<dbReference type="Proteomes" id="UP000199225">
    <property type="component" value="Unassembled WGS sequence"/>
</dbReference>